<dbReference type="GO" id="GO:0004553">
    <property type="term" value="F:hydrolase activity, hydrolyzing O-glycosyl compounds"/>
    <property type="evidence" value="ECO:0007669"/>
    <property type="project" value="InterPro"/>
</dbReference>
<dbReference type="EMBL" id="KV425554">
    <property type="protein sequence ID" value="KZT29564.1"/>
    <property type="molecule type" value="Genomic_DNA"/>
</dbReference>
<organism evidence="3 4">
    <name type="scientific">Neolentinus lepideus HHB14362 ss-1</name>
    <dbReference type="NCBI Taxonomy" id="1314782"/>
    <lineage>
        <taxon>Eukaryota</taxon>
        <taxon>Fungi</taxon>
        <taxon>Dikarya</taxon>
        <taxon>Basidiomycota</taxon>
        <taxon>Agaricomycotina</taxon>
        <taxon>Agaricomycetes</taxon>
        <taxon>Gloeophyllales</taxon>
        <taxon>Gloeophyllaceae</taxon>
        <taxon>Neolentinus</taxon>
    </lineage>
</organism>
<keyword evidence="4" id="KW-1185">Reference proteome</keyword>
<protein>
    <submittedName>
        <fullName evidence="3">Glycoside hydrolase family 16 protein</fullName>
    </submittedName>
</protein>
<keyword evidence="1" id="KW-0812">Transmembrane</keyword>
<keyword evidence="1" id="KW-0472">Membrane</keyword>
<dbReference type="InParanoid" id="A0A165VEJ7"/>
<evidence type="ECO:0000313" key="4">
    <source>
        <dbReference type="Proteomes" id="UP000076761"/>
    </source>
</evidence>
<sequence length="341" mass="37885">MTNTRERSRAVVSTVIQVRTDGLGIHYGTVDRIKSQSFLTGPLHPVNAVLSRFMYRTLALLSLVLIGVSASHFDTLKRGKHFDKRATTTSCACGYRDSNGNLWRESVTSDFTSSAGAMSVLSKDWYVETWGTQKKYQYMQCSASNVFQYQNALGLKTSAYTGNNKTYVGEIQSHRSDILYGTFRMNAQVPTVPGVCFGFFAYRTSTQETDIEFLSSDLSYYNTVHYANQPYTTARSSQKVQVNGDLRTPGVHRFDWLPSQTMFYYNNQQMASITIDVSSTASNVLLNVWSDGDPTWSHGPPMSDAIGTVRSVQMYFNSTTMSESSFTAGCTAAGKPAVCQI</sequence>
<dbReference type="GO" id="GO:0005975">
    <property type="term" value="P:carbohydrate metabolic process"/>
    <property type="evidence" value="ECO:0007669"/>
    <property type="project" value="InterPro"/>
</dbReference>
<name>A0A165VEJ7_9AGAM</name>
<dbReference type="InterPro" id="IPR000757">
    <property type="entry name" value="Beta-glucanase-like"/>
</dbReference>
<dbReference type="Gene3D" id="2.60.120.200">
    <property type="match status" value="1"/>
</dbReference>
<dbReference type="CDD" id="cd00413">
    <property type="entry name" value="Glyco_hydrolase_16"/>
    <property type="match status" value="1"/>
</dbReference>
<proteinExistence type="predicted"/>
<dbReference type="PROSITE" id="PS51762">
    <property type="entry name" value="GH16_2"/>
    <property type="match status" value="1"/>
</dbReference>
<keyword evidence="3" id="KW-0378">Hydrolase</keyword>
<dbReference type="AlphaFoldDB" id="A0A165VEJ7"/>
<feature type="transmembrane region" description="Helical" evidence="1">
    <location>
        <begin position="53"/>
        <end position="73"/>
    </location>
</feature>
<reference evidence="3 4" key="1">
    <citation type="journal article" date="2016" name="Mol. Biol. Evol.">
        <title>Comparative Genomics of Early-Diverging Mushroom-Forming Fungi Provides Insights into the Origins of Lignocellulose Decay Capabilities.</title>
        <authorList>
            <person name="Nagy L.G."/>
            <person name="Riley R."/>
            <person name="Tritt A."/>
            <person name="Adam C."/>
            <person name="Daum C."/>
            <person name="Floudas D."/>
            <person name="Sun H."/>
            <person name="Yadav J.S."/>
            <person name="Pangilinan J."/>
            <person name="Larsson K.H."/>
            <person name="Matsuura K."/>
            <person name="Barry K."/>
            <person name="Labutti K."/>
            <person name="Kuo R."/>
            <person name="Ohm R.A."/>
            <person name="Bhattacharya S.S."/>
            <person name="Shirouzu T."/>
            <person name="Yoshinaga Y."/>
            <person name="Martin F.M."/>
            <person name="Grigoriev I.V."/>
            <person name="Hibbett D.S."/>
        </authorList>
    </citation>
    <scope>NUCLEOTIDE SEQUENCE [LARGE SCALE GENOMIC DNA]</scope>
    <source>
        <strain evidence="3 4">HHB14362 ss-1</strain>
    </source>
</reference>
<dbReference type="SUPFAM" id="SSF49899">
    <property type="entry name" value="Concanavalin A-like lectins/glucanases"/>
    <property type="match status" value="1"/>
</dbReference>
<dbReference type="PANTHER" id="PTHR38121">
    <property type="entry name" value="GH16 DOMAIN-CONTAINING PROTEIN"/>
    <property type="match status" value="1"/>
</dbReference>
<dbReference type="Pfam" id="PF00722">
    <property type="entry name" value="Glyco_hydro_16"/>
    <property type="match status" value="1"/>
</dbReference>
<dbReference type="InterPro" id="IPR013320">
    <property type="entry name" value="ConA-like_dom_sf"/>
</dbReference>
<dbReference type="Proteomes" id="UP000076761">
    <property type="component" value="Unassembled WGS sequence"/>
</dbReference>
<keyword evidence="1" id="KW-1133">Transmembrane helix</keyword>
<evidence type="ECO:0000259" key="2">
    <source>
        <dbReference type="PROSITE" id="PS51762"/>
    </source>
</evidence>
<dbReference type="OrthoDB" id="25131at2759"/>
<accession>A0A165VEJ7</accession>
<dbReference type="STRING" id="1314782.A0A165VEJ7"/>
<evidence type="ECO:0000313" key="3">
    <source>
        <dbReference type="EMBL" id="KZT29564.1"/>
    </source>
</evidence>
<feature type="domain" description="GH16" evidence="2">
    <location>
        <begin position="101"/>
        <end position="320"/>
    </location>
</feature>
<evidence type="ECO:0000256" key="1">
    <source>
        <dbReference type="SAM" id="Phobius"/>
    </source>
</evidence>
<dbReference type="PANTHER" id="PTHR38121:SF2">
    <property type="entry name" value="ACYLTRANSFERASE 3 DOMAIN-CONTAINING PROTEIN"/>
    <property type="match status" value="1"/>
</dbReference>
<gene>
    <name evidence="3" type="ORF">NEOLEDRAFT_609898</name>
</gene>